<dbReference type="Gene3D" id="3.30.70.270">
    <property type="match status" value="1"/>
</dbReference>
<dbReference type="FunFam" id="3.30.70.270:FF:000001">
    <property type="entry name" value="Diguanylate cyclase domain protein"/>
    <property type="match status" value="1"/>
</dbReference>
<dbReference type="EMBL" id="JAMFTH010000001">
    <property type="protein sequence ID" value="MCP8899291.1"/>
    <property type="molecule type" value="Genomic_DNA"/>
</dbReference>
<evidence type="ECO:0000256" key="1">
    <source>
        <dbReference type="ARBA" id="ARBA00001946"/>
    </source>
</evidence>
<dbReference type="SUPFAM" id="SSF55073">
    <property type="entry name" value="Nucleotide cyclase"/>
    <property type="match status" value="1"/>
</dbReference>
<comment type="catalytic activity">
    <reaction evidence="3">
        <text>2 GTP = 3',3'-c-di-GMP + 2 diphosphate</text>
        <dbReference type="Rhea" id="RHEA:24898"/>
        <dbReference type="ChEBI" id="CHEBI:33019"/>
        <dbReference type="ChEBI" id="CHEBI:37565"/>
        <dbReference type="ChEBI" id="CHEBI:58805"/>
        <dbReference type="EC" id="2.7.7.65"/>
    </reaction>
</comment>
<keyword evidence="4" id="KW-0812">Transmembrane</keyword>
<name>A0A9X2KSX4_9GAMM</name>
<comment type="caution">
    <text evidence="6">The sequence shown here is derived from an EMBL/GenBank/DDBJ whole genome shotgun (WGS) entry which is preliminary data.</text>
</comment>
<evidence type="ECO:0000256" key="3">
    <source>
        <dbReference type="ARBA" id="ARBA00034247"/>
    </source>
</evidence>
<dbReference type="Proteomes" id="UP001139319">
    <property type="component" value="Unassembled WGS sequence"/>
</dbReference>
<dbReference type="InterPro" id="IPR050469">
    <property type="entry name" value="Diguanylate_Cyclase"/>
</dbReference>
<evidence type="ECO:0000256" key="2">
    <source>
        <dbReference type="ARBA" id="ARBA00012528"/>
    </source>
</evidence>
<evidence type="ECO:0000313" key="7">
    <source>
        <dbReference type="Proteomes" id="UP001139319"/>
    </source>
</evidence>
<dbReference type="InterPro" id="IPR043128">
    <property type="entry name" value="Rev_trsase/Diguanyl_cyclase"/>
</dbReference>
<feature type="domain" description="GGDEF" evidence="5">
    <location>
        <begin position="306"/>
        <end position="434"/>
    </location>
</feature>
<evidence type="ECO:0000256" key="4">
    <source>
        <dbReference type="SAM" id="Phobius"/>
    </source>
</evidence>
<feature type="transmembrane region" description="Helical" evidence="4">
    <location>
        <begin position="12"/>
        <end position="29"/>
    </location>
</feature>
<reference evidence="6" key="1">
    <citation type="submission" date="2022-05" db="EMBL/GenBank/DDBJ databases">
        <authorList>
            <person name="Sun H.-N."/>
        </authorList>
    </citation>
    <scope>NUCLEOTIDE SEQUENCE</scope>
    <source>
        <strain evidence="6">HB14</strain>
    </source>
</reference>
<accession>A0A9X2KSX4</accession>
<evidence type="ECO:0000259" key="5">
    <source>
        <dbReference type="PROSITE" id="PS50887"/>
    </source>
</evidence>
<dbReference type="GO" id="GO:0005886">
    <property type="term" value="C:plasma membrane"/>
    <property type="evidence" value="ECO:0007669"/>
    <property type="project" value="TreeGrafter"/>
</dbReference>
<organism evidence="6 7">
    <name type="scientific">Gilvimarinus xylanilyticus</name>
    <dbReference type="NCBI Taxonomy" id="2944139"/>
    <lineage>
        <taxon>Bacteria</taxon>
        <taxon>Pseudomonadati</taxon>
        <taxon>Pseudomonadota</taxon>
        <taxon>Gammaproteobacteria</taxon>
        <taxon>Cellvibrionales</taxon>
        <taxon>Cellvibrionaceae</taxon>
        <taxon>Gilvimarinus</taxon>
    </lineage>
</organism>
<dbReference type="Pfam" id="PF00990">
    <property type="entry name" value="GGDEF"/>
    <property type="match status" value="1"/>
</dbReference>
<dbReference type="EC" id="2.7.7.65" evidence="2"/>
<keyword evidence="4" id="KW-1133">Transmembrane helix</keyword>
<dbReference type="NCBIfam" id="TIGR00254">
    <property type="entry name" value="GGDEF"/>
    <property type="match status" value="1"/>
</dbReference>
<dbReference type="GO" id="GO:0052621">
    <property type="term" value="F:diguanylate cyclase activity"/>
    <property type="evidence" value="ECO:0007669"/>
    <property type="project" value="UniProtKB-EC"/>
</dbReference>
<keyword evidence="7" id="KW-1185">Reference proteome</keyword>
<dbReference type="InterPro" id="IPR000160">
    <property type="entry name" value="GGDEF_dom"/>
</dbReference>
<comment type="cofactor">
    <cofactor evidence="1">
        <name>Mg(2+)</name>
        <dbReference type="ChEBI" id="CHEBI:18420"/>
    </cofactor>
</comment>
<sequence length="443" mass="49416">MASKLRDYLSPTDLGLALLAILSVAILMMPKQWITREYQLPLSEFQTAVFSDAVIGGNSRATMLEKANAWECSLRAGFEDPFCSFQIALVGPDGKGLDLSIYESMTLNLRYEGSANGVRLYLRNRHPHYYVVGDLTTTKYNGAELDVDSLNRGAYTFRLKDFSVADWWITSKSIPMALSHPDFNDVLFIEIQTGSDVRSGEHRFELESISWSGPIVRQSTLYRALVVIWSAAIVLVLLIRVVTLNLQLQRHARYQSELQKINGLLNVKNRKFEELAKTDALTGVANRLGVREVLYRSLNDWRAKRTPLSLIMVDIDHFKTINDKHGHDMGDKVLQVVAETFTHSVRQTDLVARWGGEEFIVICPNTELLQAQSVAENLRGRLANTLVGGAVHITASFGVSTLSDNNLDELFRQADDALYQAKASGRNRVVSADATAPPKLANG</sequence>
<dbReference type="PANTHER" id="PTHR45138:SF9">
    <property type="entry name" value="DIGUANYLATE CYCLASE DGCM-RELATED"/>
    <property type="match status" value="1"/>
</dbReference>
<dbReference type="GO" id="GO:1902201">
    <property type="term" value="P:negative regulation of bacterial-type flagellum-dependent cell motility"/>
    <property type="evidence" value="ECO:0007669"/>
    <property type="project" value="TreeGrafter"/>
</dbReference>
<dbReference type="PANTHER" id="PTHR45138">
    <property type="entry name" value="REGULATORY COMPONENTS OF SENSORY TRANSDUCTION SYSTEM"/>
    <property type="match status" value="1"/>
</dbReference>
<dbReference type="InterPro" id="IPR029787">
    <property type="entry name" value="Nucleotide_cyclase"/>
</dbReference>
<dbReference type="CDD" id="cd01949">
    <property type="entry name" value="GGDEF"/>
    <property type="match status" value="1"/>
</dbReference>
<evidence type="ECO:0000313" key="6">
    <source>
        <dbReference type="EMBL" id="MCP8899291.1"/>
    </source>
</evidence>
<gene>
    <name evidence="6" type="ORF">M6D89_08295</name>
</gene>
<feature type="transmembrane region" description="Helical" evidence="4">
    <location>
        <begin position="221"/>
        <end position="242"/>
    </location>
</feature>
<dbReference type="AlphaFoldDB" id="A0A9X2KSX4"/>
<dbReference type="PROSITE" id="PS50887">
    <property type="entry name" value="GGDEF"/>
    <property type="match status" value="1"/>
</dbReference>
<dbReference type="RefSeq" id="WP_253967544.1">
    <property type="nucleotide sequence ID" value="NZ_JAMFTH010000001.1"/>
</dbReference>
<reference evidence="6" key="2">
    <citation type="submission" date="2023-01" db="EMBL/GenBank/DDBJ databases">
        <title>Gilvimarinus xylanilyticus HB14 isolated from Caulerpa lentillifera aquaculture base in Hainan, China.</title>
        <authorList>
            <person name="Zhang Y.-J."/>
        </authorList>
    </citation>
    <scope>NUCLEOTIDE SEQUENCE</scope>
    <source>
        <strain evidence="6">HB14</strain>
    </source>
</reference>
<protein>
    <recommendedName>
        <fullName evidence="2">diguanylate cyclase</fullName>
        <ecNumber evidence="2">2.7.7.65</ecNumber>
    </recommendedName>
</protein>
<dbReference type="SMART" id="SM00267">
    <property type="entry name" value="GGDEF"/>
    <property type="match status" value="1"/>
</dbReference>
<dbReference type="GO" id="GO:0043709">
    <property type="term" value="P:cell adhesion involved in single-species biofilm formation"/>
    <property type="evidence" value="ECO:0007669"/>
    <property type="project" value="TreeGrafter"/>
</dbReference>
<keyword evidence="4" id="KW-0472">Membrane</keyword>
<proteinExistence type="predicted"/>